<evidence type="ECO:0000259" key="1">
    <source>
        <dbReference type="Pfam" id="PF07534"/>
    </source>
</evidence>
<accession>A0A0G4EUT5</accession>
<feature type="domain" description="TLDc" evidence="1">
    <location>
        <begin position="59"/>
        <end position="110"/>
    </location>
</feature>
<sequence length="242" mass="26937">MTRHCRCAALLMVTVSLVVSAAALCVYFFHLRRVEVSLPEGTSLSVAEYEGLLDLMGNDRTELTSVYRSSVHGTIYDDLLDSVGDAEPLVFVIRKDKYVFGAFSNCGLELPDDPTGVHHYDCDFDLWWFSLAGHFEQPTKIDIPRLVQHVIVAGREGSWYGANMYIGGYLVLGDDENSDNLWLGVSGRPAADIRSCYQYTYSRDVPAGYMGVRDSDDDALLGGSKYFHADEIEVLHVMGNSR</sequence>
<dbReference type="OrthoDB" id="26679at2759"/>
<proteinExistence type="predicted"/>
<keyword evidence="3" id="KW-1185">Reference proteome</keyword>
<gene>
    <name evidence="2" type="ORF">Vbra_13400</name>
</gene>
<reference evidence="2 3" key="1">
    <citation type="submission" date="2014-11" db="EMBL/GenBank/DDBJ databases">
        <authorList>
            <person name="Zhu J."/>
            <person name="Qi W."/>
            <person name="Song R."/>
        </authorList>
    </citation>
    <scope>NUCLEOTIDE SEQUENCE [LARGE SCALE GENOMIC DNA]</scope>
</reference>
<dbReference type="VEuPathDB" id="CryptoDB:Vbra_13400"/>
<name>A0A0G4EUT5_VITBC</name>
<dbReference type="PhylomeDB" id="A0A0G4EUT5"/>
<evidence type="ECO:0000313" key="2">
    <source>
        <dbReference type="EMBL" id="CEM02013.1"/>
    </source>
</evidence>
<dbReference type="InParanoid" id="A0A0G4EUT5"/>
<dbReference type="EMBL" id="CDMY01000315">
    <property type="protein sequence ID" value="CEM02013.1"/>
    <property type="molecule type" value="Genomic_DNA"/>
</dbReference>
<dbReference type="AlphaFoldDB" id="A0A0G4EUT5"/>
<organism evidence="2 3">
    <name type="scientific">Vitrella brassicaformis (strain CCMP3155)</name>
    <dbReference type="NCBI Taxonomy" id="1169540"/>
    <lineage>
        <taxon>Eukaryota</taxon>
        <taxon>Sar</taxon>
        <taxon>Alveolata</taxon>
        <taxon>Colpodellida</taxon>
        <taxon>Vitrellaceae</taxon>
        <taxon>Vitrella</taxon>
    </lineage>
</organism>
<dbReference type="Pfam" id="PF07534">
    <property type="entry name" value="TLD"/>
    <property type="match status" value="1"/>
</dbReference>
<protein>
    <recommendedName>
        <fullName evidence="1">TLDc domain-containing protein</fullName>
    </recommendedName>
</protein>
<dbReference type="InterPro" id="IPR006571">
    <property type="entry name" value="TLDc_dom"/>
</dbReference>
<dbReference type="Proteomes" id="UP000041254">
    <property type="component" value="Unassembled WGS sequence"/>
</dbReference>
<evidence type="ECO:0000313" key="3">
    <source>
        <dbReference type="Proteomes" id="UP000041254"/>
    </source>
</evidence>